<dbReference type="PANTHER" id="PTHR42877:SF7">
    <property type="entry name" value="FLAVIN-BINDING MONOOXYGENASE-RELATED"/>
    <property type="match status" value="1"/>
</dbReference>
<dbReference type="Gene3D" id="3.50.50.60">
    <property type="entry name" value="FAD/NAD(P)-binding domain"/>
    <property type="match status" value="2"/>
</dbReference>
<comment type="similarity">
    <text evidence="1">Belongs to the FAD-binding monooxygenase family.</text>
</comment>
<dbReference type="EMBL" id="SGPK01000749">
    <property type="protein sequence ID" value="THG98259.1"/>
    <property type="molecule type" value="Genomic_DNA"/>
</dbReference>
<dbReference type="AlphaFoldDB" id="A0A4S4KNF1"/>
<reference evidence="2 3" key="1">
    <citation type="submission" date="2019-02" db="EMBL/GenBank/DDBJ databases">
        <title>Genome sequencing of the rare red list fungi Phellinidium pouzarii.</title>
        <authorList>
            <person name="Buettner E."/>
            <person name="Kellner H."/>
        </authorList>
    </citation>
    <scope>NUCLEOTIDE SEQUENCE [LARGE SCALE GENOMIC DNA]</scope>
    <source>
        <strain evidence="2 3">DSM 108285</strain>
    </source>
</reference>
<evidence type="ECO:0000313" key="3">
    <source>
        <dbReference type="Proteomes" id="UP000308199"/>
    </source>
</evidence>
<sequence>DENGSWEGAAADWGDKSVGVIGVGSTTMQIVPTIQPKVKHLYNYVRGKAWLTPPLLFDKMSELLKRDPHSPDYAITDKEKEALKDPVVFARFRHQLESDLNSVHFMSIRGSEMQKTAQKAFKDHMIARLQKKPWIADHLMPDFSVTCRRLTPGPGYLEALCEDNTDFIPTHIKRITESGIELVDGTHHDLDVIICATGFDTSFHYPFTVIGRGGKTLRERYTPHPETYMSLCSDGFPNWFMSFGPNSAITTGALLSIMEHQVSYVVEAAKKMQREHLKSIEPKKEAVMEFDEYLEAYFKTTVFNEHCRSWYKRGNASGRNVGLWPGSTLHALRSLKYPRWEDYNFETLEGGHNRFYWLGDGSTHNEKYMDGDRAWYLDPKEIDVPPVVIEVNNVRAWPTAGPEVVLSEAKDRVKDRGWDNNARQALSVTVRAWIMHAFLIAGLQGDQVAAVQFYGNAIDVIRRGQKIRNDVPREDRGTIFDETSLLVSAHAVTSGTDPRFDLETMDSLASNLYKDTESAHEKIGSKVLSSQLWGDSAMLYWEAAQKFPEDDEYYCGESSFLFSKFWWMFDDVPVKKVLPLLAKLKEAAPKIKNIWEFSAFALEGRDKNMKKVLDFYEEIQEKLQSGKLTEDQTYNPRFQI</sequence>
<dbReference type="Proteomes" id="UP000308199">
    <property type="component" value="Unassembled WGS sequence"/>
</dbReference>
<dbReference type="OrthoDB" id="74360at2759"/>
<comment type="caution">
    <text evidence="2">The sequence shown here is derived from an EMBL/GenBank/DDBJ whole genome shotgun (WGS) entry which is preliminary data.</text>
</comment>
<dbReference type="PANTHER" id="PTHR42877">
    <property type="entry name" value="L-ORNITHINE N(5)-MONOOXYGENASE-RELATED"/>
    <property type="match status" value="1"/>
</dbReference>
<gene>
    <name evidence="2" type="ORF">EW145_g7456</name>
</gene>
<evidence type="ECO:0008006" key="4">
    <source>
        <dbReference type="Google" id="ProtNLM"/>
    </source>
</evidence>
<protein>
    <recommendedName>
        <fullName evidence="4">FAD/NAD(P)-binding domain-containing protein</fullName>
    </recommendedName>
</protein>
<dbReference type="InterPro" id="IPR051209">
    <property type="entry name" value="FAD-bind_Monooxygenase_sf"/>
</dbReference>
<proteinExistence type="inferred from homology"/>
<name>A0A4S4KNF1_9AGAM</name>
<feature type="non-terminal residue" evidence="2">
    <location>
        <position position="1"/>
    </location>
</feature>
<dbReference type="SUPFAM" id="SSF51905">
    <property type="entry name" value="FAD/NAD(P)-binding domain"/>
    <property type="match status" value="1"/>
</dbReference>
<keyword evidence="3" id="KW-1185">Reference proteome</keyword>
<evidence type="ECO:0000313" key="2">
    <source>
        <dbReference type="EMBL" id="THG98259.1"/>
    </source>
</evidence>
<accession>A0A4S4KNF1</accession>
<evidence type="ECO:0000256" key="1">
    <source>
        <dbReference type="ARBA" id="ARBA00010139"/>
    </source>
</evidence>
<dbReference type="InterPro" id="IPR036188">
    <property type="entry name" value="FAD/NAD-bd_sf"/>
</dbReference>
<organism evidence="2 3">
    <name type="scientific">Phellinidium pouzarii</name>
    <dbReference type="NCBI Taxonomy" id="167371"/>
    <lineage>
        <taxon>Eukaryota</taxon>
        <taxon>Fungi</taxon>
        <taxon>Dikarya</taxon>
        <taxon>Basidiomycota</taxon>
        <taxon>Agaricomycotina</taxon>
        <taxon>Agaricomycetes</taxon>
        <taxon>Hymenochaetales</taxon>
        <taxon>Hymenochaetaceae</taxon>
        <taxon>Phellinidium</taxon>
    </lineage>
</organism>